<protein>
    <submittedName>
        <fullName evidence="1">Uncharacterized protein</fullName>
    </submittedName>
</protein>
<evidence type="ECO:0000313" key="1">
    <source>
        <dbReference type="EMBL" id="GFY67575.1"/>
    </source>
</evidence>
<comment type="caution">
    <text evidence="1">The sequence shown here is derived from an EMBL/GenBank/DDBJ whole genome shotgun (WGS) entry which is preliminary data.</text>
</comment>
<dbReference type="EMBL" id="BMAV01016633">
    <property type="protein sequence ID" value="GFY67575.1"/>
    <property type="molecule type" value="Genomic_DNA"/>
</dbReference>
<dbReference type="Proteomes" id="UP000886998">
    <property type="component" value="Unassembled WGS sequence"/>
</dbReference>
<sequence length="80" mass="8838">MVVTRQNNSSPNLHLRSVSASINSANALLLSANLCSNSWCYIVNCVEFLLWASSFLFGRGEQCKIAALDDYEEESEHVIG</sequence>
<organism evidence="1 2">
    <name type="scientific">Trichonephila inaurata madagascariensis</name>
    <dbReference type="NCBI Taxonomy" id="2747483"/>
    <lineage>
        <taxon>Eukaryota</taxon>
        <taxon>Metazoa</taxon>
        <taxon>Ecdysozoa</taxon>
        <taxon>Arthropoda</taxon>
        <taxon>Chelicerata</taxon>
        <taxon>Arachnida</taxon>
        <taxon>Araneae</taxon>
        <taxon>Araneomorphae</taxon>
        <taxon>Entelegynae</taxon>
        <taxon>Araneoidea</taxon>
        <taxon>Nephilidae</taxon>
        <taxon>Trichonephila</taxon>
        <taxon>Trichonephila inaurata</taxon>
    </lineage>
</organism>
<gene>
    <name evidence="1" type="ORF">TNIN_336521</name>
</gene>
<dbReference type="AlphaFoldDB" id="A0A8X6YB13"/>
<reference evidence="1" key="1">
    <citation type="submission" date="2020-08" db="EMBL/GenBank/DDBJ databases">
        <title>Multicomponent nature underlies the extraordinary mechanical properties of spider dragline silk.</title>
        <authorList>
            <person name="Kono N."/>
            <person name="Nakamura H."/>
            <person name="Mori M."/>
            <person name="Yoshida Y."/>
            <person name="Ohtoshi R."/>
            <person name="Malay A.D."/>
            <person name="Moran D.A.P."/>
            <person name="Tomita M."/>
            <person name="Numata K."/>
            <person name="Arakawa K."/>
        </authorList>
    </citation>
    <scope>NUCLEOTIDE SEQUENCE</scope>
</reference>
<proteinExistence type="predicted"/>
<evidence type="ECO:0000313" key="2">
    <source>
        <dbReference type="Proteomes" id="UP000886998"/>
    </source>
</evidence>
<name>A0A8X6YB13_9ARAC</name>
<accession>A0A8X6YB13</accession>
<keyword evidence="2" id="KW-1185">Reference proteome</keyword>